<dbReference type="Gene3D" id="3.10.450.530">
    <property type="entry name" value="Ribonuclease toxin, BrnT, of type II toxin-antitoxin system"/>
    <property type="match status" value="1"/>
</dbReference>
<accession>A0A6P1Y245</accession>
<reference evidence="2 3" key="1">
    <citation type="submission" date="2020-01" db="EMBL/GenBank/DDBJ databases">
        <title>Complete genome sequence of a human oral phylogroup 1 Treponema sp. strain ATCC 700766, originally isolated from periodontitis dental plaque.</title>
        <authorList>
            <person name="Chan Y."/>
            <person name="Huo Y.-B."/>
            <person name="Yu X.-L."/>
            <person name="Zeng H."/>
            <person name="Leung W.-K."/>
            <person name="Watt R.M."/>
        </authorList>
    </citation>
    <scope>NUCLEOTIDE SEQUENCE [LARGE SCALE GENOMIC DNA]</scope>
    <source>
        <strain evidence="2 3">OMZ 804</strain>
    </source>
</reference>
<dbReference type="EMBL" id="CP048020">
    <property type="protein sequence ID" value="QHX43877.1"/>
    <property type="molecule type" value="Genomic_DNA"/>
</dbReference>
<dbReference type="InterPro" id="IPR038573">
    <property type="entry name" value="BrnT_sf"/>
</dbReference>
<evidence type="ECO:0000313" key="2">
    <source>
        <dbReference type="EMBL" id="QHX43877.1"/>
    </source>
</evidence>
<dbReference type="Proteomes" id="UP000464374">
    <property type="component" value="Chromosome"/>
</dbReference>
<keyword evidence="1" id="KW-1133">Transmembrane helix</keyword>
<evidence type="ECO:0000313" key="3">
    <source>
        <dbReference type="Proteomes" id="UP000464374"/>
    </source>
</evidence>
<sequence length="109" mass="12681">MTKMYIQLSMDNELFEWDNEKNTINRQKHGIGFEEALLVFDDPLHIELYDAAHSDKEDRFLAIGTVLNVLIVLVVYTERNQKVRIISARPATNKEKELYYDAVNDTFGS</sequence>
<keyword evidence="1" id="KW-0812">Transmembrane</keyword>
<dbReference type="InterPro" id="IPR007460">
    <property type="entry name" value="BrnT_toxin"/>
</dbReference>
<name>A0A6P1Y245_9SPIR</name>
<keyword evidence="1" id="KW-0472">Membrane</keyword>
<evidence type="ECO:0000256" key="1">
    <source>
        <dbReference type="SAM" id="Phobius"/>
    </source>
</evidence>
<dbReference type="AlphaFoldDB" id="A0A6P1Y245"/>
<protein>
    <submittedName>
        <fullName evidence="2">BrnT family toxin</fullName>
    </submittedName>
</protein>
<dbReference type="KEGG" id="trz:GWP43_10930"/>
<proteinExistence type="predicted"/>
<organism evidence="2 3">
    <name type="scientific">Treponema vincentii</name>
    <dbReference type="NCBI Taxonomy" id="69710"/>
    <lineage>
        <taxon>Bacteria</taxon>
        <taxon>Pseudomonadati</taxon>
        <taxon>Spirochaetota</taxon>
        <taxon>Spirochaetia</taxon>
        <taxon>Spirochaetales</taxon>
        <taxon>Treponemataceae</taxon>
        <taxon>Treponema</taxon>
    </lineage>
</organism>
<dbReference type="Pfam" id="PF04365">
    <property type="entry name" value="BrnT_toxin"/>
    <property type="match status" value="1"/>
</dbReference>
<feature type="transmembrane region" description="Helical" evidence="1">
    <location>
        <begin position="60"/>
        <end position="77"/>
    </location>
</feature>
<gene>
    <name evidence="2" type="ORF">GWP43_10930</name>
</gene>